<dbReference type="InterPro" id="IPR027417">
    <property type="entry name" value="P-loop_NTPase"/>
</dbReference>
<keyword evidence="3" id="KW-1185">Reference proteome</keyword>
<reference evidence="2 3" key="1">
    <citation type="submission" date="2014-12" db="EMBL/GenBank/DDBJ databases">
        <title>Genomes of Geoalkalibacter ferrihydriticus and Geoalkalibacter subterraneus, two haloalkaliphilic metal-reducing members of the Geobacteraceae.</title>
        <authorList>
            <person name="Badalamenti J.P."/>
            <person name="Torres C.I."/>
            <person name="Krajmalnik-Brown R."/>
            <person name="Bond D.R."/>
        </authorList>
    </citation>
    <scope>NUCLEOTIDE SEQUENCE [LARGE SCALE GENOMIC DNA]</scope>
    <source>
        <strain evidence="2 3">DSM 17813</strain>
    </source>
</reference>
<accession>A0A0C2HT91</accession>
<proteinExistence type="predicted"/>
<evidence type="ECO:0000313" key="2">
    <source>
        <dbReference type="EMBL" id="KIH76007.1"/>
    </source>
</evidence>
<gene>
    <name evidence="2" type="ORF">GFER_14035</name>
</gene>
<dbReference type="Proteomes" id="UP000035068">
    <property type="component" value="Unassembled WGS sequence"/>
</dbReference>
<dbReference type="GO" id="GO:0005524">
    <property type="term" value="F:ATP binding"/>
    <property type="evidence" value="ECO:0007669"/>
    <property type="project" value="InterPro"/>
</dbReference>
<dbReference type="Pfam" id="PF01695">
    <property type="entry name" value="IstB_IS21"/>
    <property type="match status" value="1"/>
</dbReference>
<dbReference type="InterPro" id="IPR002611">
    <property type="entry name" value="IstB_ATP-bd"/>
</dbReference>
<name>A0A0C2HT91_9BACT</name>
<feature type="non-terminal residue" evidence="2">
    <location>
        <position position="1"/>
    </location>
</feature>
<dbReference type="RefSeq" id="WP_040100399.1">
    <property type="nucleotide sequence ID" value="NZ_JWJD01000006.1"/>
</dbReference>
<protein>
    <submittedName>
        <fullName evidence="2">ATPase AAA</fullName>
    </submittedName>
</protein>
<sequence>GSVIITTNLGFADWTQIFGDPNMTAALLDRLTHRAHIIECTWDSYRLKQSLKTGYNNHPQPEKKK</sequence>
<comment type="caution">
    <text evidence="2">The sequence shown here is derived from an EMBL/GenBank/DDBJ whole genome shotgun (WGS) entry which is preliminary data.</text>
</comment>
<feature type="domain" description="IstB-like ATP-binding" evidence="1">
    <location>
        <begin position="2"/>
        <end position="52"/>
    </location>
</feature>
<dbReference type="EMBL" id="JWJD01000006">
    <property type="protein sequence ID" value="KIH76007.1"/>
    <property type="molecule type" value="Genomic_DNA"/>
</dbReference>
<evidence type="ECO:0000313" key="3">
    <source>
        <dbReference type="Proteomes" id="UP000035068"/>
    </source>
</evidence>
<dbReference type="AlphaFoldDB" id="A0A0C2HT91"/>
<dbReference type="Gene3D" id="3.40.50.300">
    <property type="entry name" value="P-loop containing nucleotide triphosphate hydrolases"/>
    <property type="match status" value="1"/>
</dbReference>
<evidence type="ECO:0000259" key="1">
    <source>
        <dbReference type="Pfam" id="PF01695"/>
    </source>
</evidence>
<organism evidence="2 3">
    <name type="scientific">Geoalkalibacter ferrihydriticus DSM 17813</name>
    <dbReference type="NCBI Taxonomy" id="1121915"/>
    <lineage>
        <taxon>Bacteria</taxon>
        <taxon>Pseudomonadati</taxon>
        <taxon>Thermodesulfobacteriota</taxon>
        <taxon>Desulfuromonadia</taxon>
        <taxon>Desulfuromonadales</taxon>
        <taxon>Geoalkalibacteraceae</taxon>
        <taxon>Geoalkalibacter</taxon>
    </lineage>
</organism>